<evidence type="ECO:0000259" key="7">
    <source>
        <dbReference type="PROSITE" id="PS50011"/>
    </source>
</evidence>
<dbReference type="SUPFAM" id="SSF56112">
    <property type="entry name" value="Protein kinase-like (PK-like)"/>
    <property type="match status" value="1"/>
</dbReference>
<feature type="binding site" evidence="5">
    <location>
        <position position="138"/>
    </location>
    <ligand>
        <name>ATP</name>
        <dbReference type="ChEBI" id="CHEBI:30616"/>
    </ligand>
</feature>
<keyword evidence="9" id="KW-1185">Reference proteome</keyword>
<gene>
    <name evidence="8" type="ORF">ACFOX3_00110</name>
</gene>
<evidence type="ECO:0000256" key="3">
    <source>
        <dbReference type="ARBA" id="ARBA00022777"/>
    </source>
</evidence>
<proteinExistence type="predicted"/>
<dbReference type="PROSITE" id="PS50011">
    <property type="entry name" value="PROTEIN_KINASE_DOM"/>
    <property type="match status" value="1"/>
</dbReference>
<dbReference type="InterPro" id="IPR011009">
    <property type="entry name" value="Kinase-like_dom_sf"/>
</dbReference>
<dbReference type="InterPro" id="IPR000719">
    <property type="entry name" value="Prot_kinase_dom"/>
</dbReference>
<feature type="domain" description="Protein kinase" evidence="7">
    <location>
        <begin position="103"/>
        <end position="386"/>
    </location>
</feature>
<evidence type="ECO:0000313" key="8">
    <source>
        <dbReference type="EMBL" id="MFC4360679.1"/>
    </source>
</evidence>
<sequence>MPKVEPINTPAEPDDDKTVISRRQQDEATVIVAQSNDSPEPKTQEQETDDRTVARSATPATTTSTGETTSPTQSGNRTQTLNPLTNTLHVPYAVGGDVIKERFIIEKTLGQGGMGIVCKAVDLRKVEADDQQPYVAIKLLSHEFSQHADAFKSLQRETKKTQSLAHPNIITVYDFDRDNDTIFMTMEVLEGHPLDDILKGKTDVVLDKKASIKAVREIALALEYAHSKGIVHSDLKPGNIFYTNSGQVKVLDFGIARAFNDERSKDSFDAGDLNAITPKYASLEMFERQAPDPRDDIYALGLIAAELLTGKHPYQGRYAPEVKEEKIKPSYLKPPGFLYGRLLSNAIALHKESRTQSVSQFLSQLNWAEKGAQRLSIAGLVVAALLIANAVIIDSVSDEVPLSDLPEAQQMIVTSNLANAKQALAFKDYNGAIIYLEKVYAVHPSNDDVEDYTAGILNALESTSKNMAAGEERDYLISQLEQIGQYEFIQRNDHYKPLLEKLTKKL</sequence>
<dbReference type="InterPro" id="IPR017441">
    <property type="entry name" value="Protein_kinase_ATP_BS"/>
</dbReference>
<dbReference type="Pfam" id="PF00069">
    <property type="entry name" value="Pkinase"/>
    <property type="match status" value="1"/>
</dbReference>
<evidence type="ECO:0000256" key="6">
    <source>
        <dbReference type="SAM" id="MobiDB-lite"/>
    </source>
</evidence>
<dbReference type="Gene3D" id="1.10.510.10">
    <property type="entry name" value="Transferase(Phosphotransferase) domain 1"/>
    <property type="match status" value="1"/>
</dbReference>
<dbReference type="Proteomes" id="UP001595840">
    <property type="component" value="Unassembled WGS sequence"/>
</dbReference>
<dbReference type="PROSITE" id="PS00108">
    <property type="entry name" value="PROTEIN_KINASE_ST"/>
    <property type="match status" value="1"/>
</dbReference>
<dbReference type="PROSITE" id="PS00107">
    <property type="entry name" value="PROTEIN_KINASE_ATP"/>
    <property type="match status" value="1"/>
</dbReference>
<dbReference type="Gene3D" id="3.30.200.20">
    <property type="entry name" value="Phosphorylase Kinase, domain 1"/>
    <property type="match status" value="1"/>
</dbReference>
<dbReference type="PANTHER" id="PTHR43289">
    <property type="entry name" value="MITOGEN-ACTIVATED PROTEIN KINASE KINASE KINASE 20-RELATED"/>
    <property type="match status" value="1"/>
</dbReference>
<evidence type="ECO:0000256" key="2">
    <source>
        <dbReference type="ARBA" id="ARBA00022741"/>
    </source>
</evidence>
<dbReference type="SMART" id="SM00220">
    <property type="entry name" value="S_TKc"/>
    <property type="match status" value="1"/>
</dbReference>
<evidence type="ECO:0000256" key="5">
    <source>
        <dbReference type="PROSITE-ProRule" id="PRU10141"/>
    </source>
</evidence>
<dbReference type="EMBL" id="JBHSCX010000001">
    <property type="protein sequence ID" value="MFC4360679.1"/>
    <property type="molecule type" value="Genomic_DNA"/>
</dbReference>
<keyword evidence="2 5" id="KW-0547">Nucleotide-binding</keyword>
<dbReference type="RefSeq" id="WP_290264404.1">
    <property type="nucleotide sequence ID" value="NZ_JAUFQG010000006.1"/>
</dbReference>
<comment type="caution">
    <text evidence="8">The sequence shown here is derived from an EMBL/GenBank/DDBJ whole genome shotgun (WGS) entry which is preliminary data.</text>
</comment>
<evidence type="ECO:0000256" key="4">
    <source>
        <dbReference type="ARBA" id="ARBA00022840"/>
    </source>
</evidence>
<dbReference type="GO" id="GO:0004674">
    <property type="term" value="F:protein serine/threonine kinase activity"/>
    <property type="evidence" value="ECO:0007669"/>
    <property type="project" value="UniProtKB-EC"/>
</dbReference>
<keyword evidence="4 5" id="KW-0067">ATP-binding</keyword>
<organism evidence="8 9">
    <name type="scientific">Simiduia curdlanivorans</name>
    <dbReference type="NCBI Taxonomy" id="1492769"/>
    <lineage>
        <taxon>Bacteria</taxon>
        <taxon>Pseudomonadati</taxon>
        <taxon>Pseudomonadota</taxon>
        <taxon>Gammaproteobacteria</taxon>
        <taxon>Cellvibrionales</taxon>
        <taxon>Cellvibrionaceae</taxon>
        <taxon>Simiduia</taxon>
    </lineage>
</organism>
<dbReference type="PANTHER" id="PTHR43289:SF6">
    <property type="entry name" value="SERINE_THREONINE-PROTEIN KINASE NEKL-3"/>
    <property type="match status" value="1"/>
</dbReference>
<feature type="compositionally biased region" description="Low complexity" evidence="6">
    <location>
        <begin position="56"/>
        <end position="75"/>
    </location>
</feature>
<dbReference type="CDD" id="cd14014">
    <property type="entry name" value="STKc_PknB_like"/>
    <property type="match status" value="1"/>
</dbReference>
<evidence type="ECO:0000256" key="1">
    <source>
        <dbReference type="ARBA" id="ARBA00022679"/>
    </source>
</evidence>
<name>A0ABV8UYB9_9GAMM</name>
<feature type="compositionally biased region" description="Basic and acidic residues" evidence="6">
    <location>
        <begin position="39"/>
        <end position="53"/>
    </location>
</feature>
<feature type="compositionally biased region" description="Basic and acidic residues" evidence="6">
    <location>
        <begin position="16"/>
        <end position="26"/>
    </location>
</feature>
<evidence type="ECO:0000313" key="9">
    <source>
        <dbReference type="Proteomes" id="UP001595840"/>
    </source>
</evidence>
<reference evidence="9" key="1">
    <citation type="journal article" date="2019" name="Int. J. Syst. Evol. Microbiol.">
        <title>The Global Catalogue of Microorganisms (GCM) 10K type strain sequencing project: providing services to taxonomists for standard genome sequencing and annotation.</title>
        <authorList>
            <consortium name="The Broad Institute Genomics Platform"/>
            <consortium name="The Broad Institute Genome Sequencing Center for Infectious Disease"/>
            <person name="Wu L."/>
            <person name="Ma J."/>
        </authorList>
    </citation>
    <scope>NUCLEOTIDE SEQUENCE [LARGE SCALE GENOMIC DNA]</scope>
    <source>
        <strain evidence="9">CECT 8570</strain>
    </source>
</reference>
<dbReference type="EC" id="2.7.11.1" evidence="8"/>
<protein>
    <submittedName>
        <fullName evidence="8">Serine/threonine-protein kinase</fullName>
        <ecNumber evidence="8">2.7.11.1</ecNumber>
    </submittedName>
</protein>
<feature type="region of interest" description="Disordered" evidence="6">
    <location>
        <begin position="1"/>
        <end position="83"/>
    </location>
</feature>
<accession>A0ABV8UYB9</accession>
<keyword evidence="3 8" id="KW-0418">Kinase</keyword>
<keyword evidence="1 8" id="KW-0808">Transferase</keyword>
<dbReference type="InterPro" id="IPR008271">
    <property type="entry name" value="Ser/Thr_kinase_AS"/>
</dbReference>